<sequence>MSRPFILVHGAWHGGWVWQRSARLLRSEGHDVFTPSLTGLGDRAHLLSPDISLTTHVRDITMLIESYELSDVTLCGHSYAGLVVGQVADQMPDRIAKLVLLDAFVPIDGMSVLDLSSGHAVREGIETAVREYGNGEYGNGEYVPAPPAAQFQLRDQADSDWVDRHLGAQPFRTFTEKTSLTGAWRDADSLVYVAGTGSENPMTELWDAARADERIEFREIECGHNIMVDRPEDLHAILVE</sequence>
<dbReference type="InterPro" id="IPR052897">
    <property type="entry name" value="Sec-Metab_Biosynth_Hydrolase"/>
</dbReference>
<dbReference type="Pfam" id="PF12697">
    <property type="entry name" value="Abhydrolase_6"/>
    <property type="match status" value="1"/>
</dbReference>
<dbReference type="InterPro" id="IPR029058">
    <property type="entry name" value="AB_hydrolase_fold"/>
</dbReference>
<dbReference type="SUPFAM" id="SSF53474">
    <property type="entry name" value="alpha/beta-Hydrolases"/>
    <property type="match status" value="1"/>
</dbReference>
<dbReference type="Proteomes" id="UP000522081">
    <property type="component" value="Unassembled WGS sequence"/>
</dbReference>
<organism evidence="2 3">
    <name type="scientific">Novosphingobium marinum</name>
    <dbReference type="NCBI Taxonomy" id="1514948"/>
    <lineage>
        <taxon>Bacteria</taxon>
        <taxon>Pseudomonadati</taxon>
        <taxon>Pseudomonadota</taxon>
        <taxon>Alphaproteobacteria</taxon>
        <taxon>Sphingomonadales</taxon>
        <taxon>Sphingomonadaceae</taxon>
        <taxon>Novosphingobium</taxon>
    </lineage>
</organism>
<proteinExistence type="predicted"/>
<dbReference type="RefSeq" id="WP_179408809.1">
    <property type="nucleotide sequence ID" value="NZ_BMGF01000013.1"/>
</dbReference>
<dbReference type="InterPro" id="IPR000073">
    <property type="entry name" value="AB_hydrolase_1"/>
</dbReference>
<reference evidence="2 3" key="1">
    <citation type="submission" date="2020-07" db="EMBL/GenBank/DDBJ databases">
        <title>Genomic Encyclopedia of Type Strains, Phase IV (KMG-IV): sequencing the most valuable type-strain genomes for metagenomic binning, comparative biology and taxonomic classification.</title>
        <authorList>
            <person name="Goeker M."/>
        </authorList>
    </citation>
    <scope>NUCLEOTIDE SEQUENCE [LARGE SCALE GENOMIC DNA]</scope>
    <source>
        <strain evidence="2 3">DSM 29043</strain>
    </source>
</reference>
<dbReference type="Gene3D" id="3.40.50.1820">
    <property type="entry name" value="alpha/beta hydrolase"/>
    <property type="match status" value="1"/>
</dbReference>
<evidence type="ECO:0000259" key="1">
    <source>
        <dbReference type="Pfam" id="PF12697"/>
    </source>
</evidence>
<evidence type="ECO:0000313" key="2">
    <source>
        <dbReference type="EMBL" id="NYH97034.1"/>
    </source>
</evidence>
<dbReference type="PANTHER" id="PTHR37017">
    <property type="entry name" value="AB HYDROLASE-1 DOMAIN-CONTAINING PROTEIN-RELATED"/>
    <property type="match status" value="1"/>
</dbReference>
<comment type="caution">
    <text evidence="2">The sequence shown here is derived from an EMBL/GenBank/DDBJ whole genome shotgun (WGS) entry which is preliminary data.</text>
</comment>
<dbReference type="AlphaFoldDB" id="A0A7Y9XYL8"/>
<dbReference type="PANTHER" id="PTHR37017:SF11">
    <property type="entry name" value="ESTERASE_LIPASE_THIOESTERASE DOMAIN-CONTAINING PROTEIN"/>
    <property type="match status" value="1"/>
</dbReference>
<name>A0A7Y9XYL8_9SPHN</name>
<accession>A0A7Y9XYL8</accession>
<evidence type="ECO:0000313" key="3">
    <source>
        <dbReference type="Proteomes" id="UP000522081"/>
    </source>
</evidence>
<dbReference type="EMBL" id="JACBZF010000011">
    <property type="protein sequence ID" value="NYH97034.1"/>
    <property type="molecule type" value="Genomic_DNA"/>
</dbReference>
<feature type="domain" description="AB hydrolase-1" evidence="1">
    <location>
        <begin position="6"/>
        <end position="234"/>
    </location>
</feature>
<keyword evidence="3" id="KW-1185">Reference proteome</keyword>
<gene>
    <name evidence="2" type="ORF">FHS75_003395</name>
</gene>
<protein>
    <submittedName>
        <fullName evidence="2">Pimeloyl-ACP methyl ester carboxylesterase</fullName>
    </submittedName>
</protein>